<feature type="binding site" evidence="10">
    <location>
        <position position="31"/>
    </location>
    <ligand>
        <name>Zn(2+)</name>
        <dbReference type="ChEBI" id="CHEBI:29105"/>
        <label>1</label>
    </ligand>
</feature>
<protein>
    <recommendedName>
        <fullName evidence="4 10">Dihydroorotase</fullName>
        <shortName evidence="10">DHOase</shortName>
        <ecNumber evidence="4 10">3.5.2.3</ecNumber>
    </recommendedName>
</protein>
<feature type="binding site" evidence="10">
    <location>
        <position position="236"/>
    </location>
    <ligand>
        <name>substrate</name>
    </ligand>
</feature>
<dbReference type="Pfam" id="PF01979">
    <property type="entry name" value="Amidohydro_1"/>
    <property type="match status" value="1"/>
</dbReference>
<dbReference type="PROSITE" id="PS00482">
    <property type="entry name" value="DIHYDROOROTASE_1"/>
    <property type="match status" value="1"/>
</dbReference>
<feature type="binding site" evidence="10">
    <location>
        <position position="264"/>
    </location>
    <ligand>
        <name>Zn(2+)</name>
        <dbReference type="ChEBI" id="CHEBI:29105"/>
        <label>1</label>
    </ligand>
</feature>
<evidence type="ECO:0000256" key="11">
    <source>
        <dbReference type="RuleBase" id="RU003440"/>
    </source>
</evidence>
<keyword evidence="5 10" id="KW-0479">Metal-binding</keyword>
<dbReference type="SUPFAM" id="SSF51556">
    <property type="entry name" value="Metallo-dependent hydrolases"/>
    <property type="match status" value="1"/>
</dbReference>
<dbReference type="UniPathway" id="UPA00070">
    <property type="reaction ID" value="UER00117"/>
</dbReference>
<evidence type="ECO:0000256" key="10">
    <source>
        <dbReference type="HAMAP-Rule" id="MF_00219"/>
    </source>
</evidence>
<evidence type="ECO:0000256" key="1">
    <source>
        <dbReference type="ARBA" id="ARBA00002368"/>
    </source>
</evidence>
<evidence type="ECO:0000256" key="7">
    <source>
        <dbReference type="ARBA" id="ARBA00022833"/>
    </source>
</evidence>
<keyword evidence="15" id="KW-1185">Reference proteome</keyword>
<comment type="pathway">
    <text evidence="2 10 11">Pyrimidine metabolism; UMP biosynthesis via de novo pathway; (S)-dihydroorotate from bicarbonate: step 3/3.</text>
</comment>
<dbReference type="Proteomes" id="UP000199517">
    <property type="component" value="Unassembled WGS sequence"/>
</dbReference>
<dbReference type="GO" id="GO:0005829">
    <property type="term" value="C:cytosol"/>
    <property type="evidence" value="ECO:0007669"/>
    <property type="project" value="TreeGrafter"/>
</dbReference>
<dbReference type="EMBL" id="FOMQ01000007">
    <property type="protein sequence ID" value="SFD86563.1"/>
    <property type="molecule type" value="Genomic_DNA"/>
</dbReference>
<evidence type="ECO:0000256" key="9">
    <source>
        <dbReference type="ARBA" id="ARBA00048492"/>
    </source>
</evidence>
<dbReference type="PROSITE" id="PS00483">
    <property type="entry name" value="DIHYDROOROTASE_2"/>
    <property type="match status" value="1"/>
</dbReference>
<dbReference type="FunFam" id="3.20.20.140:FF:000006">
    <property type="entry name" value="Dihydroorotase"/>
    <property type="match status" value="1"/>
</dbReference>
<comment type="subunit">
    <text evidence="10">Homodimer.</text>
</comment>
<evidence type="ECO:0000313" key="15">
    <source>
        <dbReference type="Proteomes" id="UP000199517"/>
    </source>
</evidence>
<feature type="binding site" evidence="10">
    <location>
        <position position="33"/>
    </location>
    <ligand>
        <name>Zn(2+)</name>
        <dbReference type="ChEBI" id="CHEBI:29105"/>
        <label>1</label>
    </ligand>
</feature>
<dbReference type="InterPro" id="IPR006680">
    <property type="entry name" value="Amidohydro-rel"/>
</dbReference>
<feature type="modified residue" description="N6-carboxylysine" evidence="10">
    <location>
        <position position="116"/>
    </location>
</feature>
<dbReference type="AlphaFoldDB" id="A0A1I1VZQ8"/>
<feature type="binding site" evidence="10">
    <location>
        <begin position="33"/>
        <end position="35"/>
    </location>
    <ligand>
        <name>substrate</name>
    </ligand>
</feature>
<keyword evidence="7 10" id="KW-0862">Zinc</keyword>
<dbReference type="Gene3D" id="3.20.20.140">
    <property type="entry name" value="Metal-dependent hydrolases"/>
    <property type="match status" value="1"/>
</dbReference>
<dbReference type="PANTHER" id="PTHR43137:SF1">
    <property type="entry name" value="DIHYDROOROTASE"/>
    <property type="match status" value="1"/>
</dbReference>
<sequence length="362" mass="39117">MTAAAPSPTPSVPAGSAPVDTLTITRPDDWHLHVRDGEPLLTVVPHTAAQFGRAVIMPNLRPPVTTAAQALAYKERILAAVPAGVSFEPLMTLYLTDNLPPEEIARAKEAGIVACKLYPAGATTNSDAGVTELRKIYPVLEAMQKAGLLLLVHGEVTGSEVDLFDREAVFIERQFIPLRRDFPELKIVFEHITTRDAAQYVASSDGFTAATITPQHLLFNRNAIFTGGIRPHYYCLPVLKRETHRLALVEAATSGSAKFFLGTDSAPHAAHLKEHATGCAGCYSAHAAMELYAEAFDNAGALHQLEGFASVHGPAFYGLPRNQGTLTLRRESWVPPESFPFGEAQLKPLRSGEALPWRVVGA</sequence>
<dbReference type="STRING" id="32040.SAMN04489710_107190"/>
<evidence type="ECO:0000256" key="5">
    <source>
        <dbReference type="ARBA" id="ARBA00022723"/>
    </source>
</evidence>
<dbReference type="GO" id="GO:0004151">
    <property type="term" value="F:dihydroorotase activity"/>
    <property type="evidence" value="ECO:0007669"/>
    <property type="project" value="UniProtKB-UniRule"/>
</dbReference>
<feature type="binding site" evidence="10">
    <location>
        <position position="191"/>
    </location>
    <ligand>
        <name>Zn(2+)</name>
        <dbReference type="ChEBI" id="CHEBI:29105"/>
        <label>2</label>
    </ligand>
</feature>
<dbReference type="OrthoDB" id="9808095at2"/>
<proteinExistence type="inferred from homology"/>
<comment type="similarity">
    <text evidence="3 10 11">Belongs to the metallo-dependent hydrolases superfamily. DHOase family. Class II DHOase subfamily.</text>
</comment>
<dbReference type="HAMAP" id="MF_00219">
    <property type="entry name" value="PyrC_classII"/>
    <property type="match status" value="1"/>
</dbReference>
<dbReference type="InterPro" id="IPR032466">
    <property type="entry name" value="Metal_Hydrolase"/>
</dbReference>
<keyword evidence="6 10" id="KW-0378">Hydrolase</keyword>
<name>A0A1I1VZQ8_9BURK</name>
<comment type="cofactor">
    <cofactor evidence="10 11">
        <name>Zn(2+)</name>
        <dbReference type="ChEBI" id="CHEBI:29105"/>
    </cofactor>
    <text evidence="10 11">Binds 2 Zn(2+) ions per subunit.</text>
</comment>
<evidence type="ECO:0000313" key="14">
    <source>
        <dbReference type="EMBL" id="SFD86563.1"/>
    </source>
</evidence>
<organism evidence="14 15">
    <name type="scientific">Paracidovorax konjaci</name>
    <dbReference type="NCBI Taxonomy" id="32040"/>
    <lineage>
        <taxon>Bacteria</taxon>
        <taxon>Pseudomonadati</taxon>
        <taxon>Pseudomonadota</taxon>
        <taxon>Betaproteobacteria</taxon>
        <taxon>Burkholderiales</taxon>
        <taxon>Comamonadaceae</taxon>
        <taxon>Paracidovorax</taxon>
    </lineage>
</organism>
<feature type="compositionally biased region" description="Low complexity" evidence="12">
    <location>
        <begin position="1"/>
        <end position="19"/>
    </location>
</feature>
<dbReference type="InterPro" id="IPR002195">
    <property type="entry name" value="Dihydroorotase_CS"/>
</dbReference>
<dbReference type="EC" id="3.5.2.3" evidence="4 10"/>
<comment type="function">
    <text evidence="1 10">Catalyzes the reversible cyclization of carbamoyl aspartate to dihydroorotate.</text>
</comment>
<evidence type="ECO:0000259" key="13">
    <source>
        <dbReference type="Pfam" id="PF01979"/>
    </source>
</evidence>
<dbReference type="GO" id="GO:0044205">
    <property type="term" value="P:'de novo' UMP biosynthetic process"/>
    <property type="evidence" value="ECO:0007669"/>
    <property type="project" value="UniProtKB-UniRule"/>
</dbReference>
<dbReference type="GO" id="GO:0008270">
    <property type="term" value="F:zinc ion binding"/>
    <property type="evidence" value="ECO:0007669"/>
    <property type="project" value="UniProtKB-UniRule"/>
</dbReference>
<gene>
    <name evidence="10" type="primary">pyrC</name>
    <name evidence="14" type="ORF">SAMN04489710_107190</name>
</gene>
<evidence type="ECO:0000256" key="8">
    <source>
        <dbReference type="ARBA" id="ARBA00022975"/>
    </source>
</evidence>
<feature type="binding site" evidence="10">
    <location>
        <position position="153"/>
    </location>
    <ligand>
        <name>substrate</name>
    </ligand>
</feature>
<feature type="binding site" evidence="10">
    <location>
        <position position="268"/>
    </location>
    <ligand>
        <name>substrate</name>
    </ligand>
</feature>
<feature type="binding site" evidence="10">
    <location>
        <position position="153"/>
    </location>
    <ligand>
        <name>Zn(2+)</name>
        <dbReference type="ChEBI" id="CHEBI:29105"/>
        <label>2</label>
    </ligand>
</feature>
<feature type="region of interest" description="Disordered" evidence="12">
    <location>
        <begin position="1"/>
        <end position="20"/>
    </location>
</feature>
<evidence type="ECO:0000256" key="3">
    <source>
        <dbReference type="ARBA" id="ARBA00005631"/>
    </source>
</evidence>
<dbReference type="CDD" id="cd01294">
    <property type="entry name" value="DHOase"/>
    <property type="match status" value="1"/>
</dbReference>
<feature type="binding site" evidence="10">
    <location>
        <position position="59"/>
    </location>
    <ligand>
        <name>substrate</name>
    </ligand>
</feature>
<feature type="binding site" description="via carbamate group" evidence="10">
    <location>
        <position position="116"/>
    </location>
    <ligand>
        <name>Zn(2+)</name>
        <dbReference type="ChEBI" id="CHEBI:29105"/>
        <label>1</label>
    </ligand>
</feature>
<evidence type="ECO:0000256" key="4">
    <source>
        <dbReference type="ARBA" id="ARBA00012860"/>
    </source>
</evidence>
<reference evidence="15" key="1">
    <citation type="submission" date="2016-10" db="EMBL/GenBank/DDBJ databases">
        <authorList>
            <person name="Varghese N."/>
            <person name="Submissions S."/>
        </authorList>
    </citation>
    <scope>NUCLEOTIDE SEQUENCE [LARGE SCALE GENOMIC DNA]</scope>
    <source>
        <strain evidence="15">DSM 7481</strain>
    </source>
</reference>
<feature type="binding site" description="via carbamate group" evidence="10">
    <location>
        <position position="116"/>
    </location>
    <ligand>
        <name>Zn(2+)</name>
        <dbReference type="ChEBI" id="CHEBI:29105"/>
        <label>2</label>
    </ligand>
</feature>
<feature type="active site" evidence="10">
    <location>
        <position position="264"/>
    </location>
</feature>
<evidence type="ECO:0000256" key="2">
    <source>
        <dbReference type="ARBA" id="ARBA00004880"/>
    </source>
</evidence>
<dbReference type="GO" id="GO:0006207">
    <property type="term" value="P:'de novo' pyrimidine nucleobase biosynthetic process"/>
    <property type="evidence" value="ECO:0007669"/>
    <property type="project" value="TreeGrafter"/>
</dbReference>
<dbReference type="NCBIfam" id="TIGR00856">
    <property type="entry name" value="pyrC_dimer"/>
    <property type="match status" value="1"/>
</dbReference>
<dbReference type="RefSeq" id="WP_092952876.1">
    <property type="nucleotide sequence ID" value="NZ_FOMQ01000007.1"/>
</dbReference>
<evidence type="ECO:0000256" key="6">
    <source>
        <dbReference type="ARBA" id="ARBA00022801"/>
    </source>
</evidence>
<keyword evidence="8 10" id="KW-0665">Pyrimidine biosynthesis</keyword>
<comment type="catalytic activity">
    <reaction evidence="9 10 11">
        <text>(S)-dihydroorotate + H2O = N-carbamoyl-L-aspartate + H(+)</text>
        <dbReference type="Rhea" id="RHEA:24296"/>
        <dbReference type="ChEBI" id="CHEBI:15377"/>
        <dbReference type="ChEBI" id="CHEBI:15378"/>
        <dbReference type="ChEBI" id="CHEBI:30864"/>
        <dbReference type="ChEBI" id="CHEBI:32814"/>
        <dbReference type="EC" id="3.5.2.3"/>
    </reaction>
</comment>
<evidence type="ECO:0000256" key="12">
    <source>
        <dbReference type="SAM" id="MobiDB-lite"/>
    </source>
</evidence>
<dbReference type="InterPro" id="IPR004721">
    <property type="entry name" value="DHOdimr"/>
</dbReference>
<feature type="binding site" evidence="10">
    <location>
        <position position="280"/>
    </location>
    <ligand>
        <name>substrate</name>
    </ligand>
</feature>
<dbReference type="PIRSF" id="PIRSF001237">
    <property type="entry name" value="DHOdimr"/>
    <property type="match status" value="1"/>
</dbReference>
<feature type="domain" description="Amidohydrolase-related" evidence="13">
    <location>
        <begin position="29"/>
        <end position="327"/>
    </location>
</feature>
<accession>A0A1I1VZQ8</accession>
<dbReference type="PANTHER" id="PTHR43137">
    <property type="entry name" value="DIHYDROOROTASE"/>
    <property type="match status" value="1"/>
</dbReference>